<proteinExistence type="predicted"/>
<evidence type="ECO:0000313" key="1">
    <source>
        <dbReference type="EMBL" id="VVO50395.1"/>
    </source>
</evidence>
<name>A0A5E7GFI4_PSEFL</name>
<dbReference type="InterPro" id="IPR022385">
    <property type="entry name" value="Rhs_assc_core"/>
</dbReference>
<dbReference type="InterPro" id="IPR050708">
    <property type="entry name" value="T6SS_VgrG/RHS"/>
</dbReference>
<evidence type="ECO:0000313" key="2">
    <source>
        <dbReference type="Proteomes" id="UP000377224"/>
    </source>
</evidence>
<organism evidence="1 2">
    <name type="scientific">Pseudomonas fluorescens</name>
    <dbReference type="NCBI Taxonomy" id="294"/>
    <lineage>
        <taxon>Bacteria</taxon>
        <taxon>Pseudomonadati</taxon>
        <taxon>Pseudomonadota</taxon>
        <taxon>Gammaproteobacteria</taxon>
        <taxon>Pseudomonadales</taxon>
        <taxon>Pseudomonadaceae</taxon>
        <taxon>Pseudomonas</taxon>
    </lineage>
</organism>
<protein>
    <submittedName>
        <fullName evidence="1">Uncharacterized protein</fullName>
    </submittedName>
</protein>
<dbReference type="PANTHER" id="PTHR32305">
    <property type="match status" value="1"/>
</dbReference>
<accession>A0A5E7GFI4</accession>
<gene>
    <name evidence="1" type="ORF">PS896_00255</name>
</gene>
<dbReference type="AlphaFoldDB" id="A0A5E7GFI4"/>
<reference evidence="1 2" key="1">
    <citation type="submission" date="2019-09" db="EMBL/GenBank/DDBJ databases">
        <authorList>
            <person name="Chandra G."/>
            <person name="Truman W A."/>
        </authorList>
    </citation>
    <scope>NUCLEOTIDE SEQUENCE [LARGE SCALE GENOMIC DNA]</scope>
    <source>
        <strain evidence="1">PS896</strain>
    </source>
</reference>
<dbReference type="EMBL" id="CABVIN010000001">
    <property type="protein sequence ID" value="VVO50395.1"/>
    <property type="molecule type" value="Genomic_DNA"/>
</dbReference>
<dbReference type="Gene3D" id="2.180.10.10">
    <property type="entry name" value="RHS repeat-associated core"/>
    <property type="match status" value="1"/>
</dbReference>
<sequence>MDLHYKTPRLVVVDPRGLTICSLDYWRADASLAAQSRTSRMVCDEAGRTIRQWDPRLWAQQATDPQTPANLTTVYALSGQELRTDSVDAGTQIELRGLAAEVLMTWDSRSSVREIEYDLMRRPLAVFETAPGQPRSCAERFVYGAPGQGEQARNQFGQLIRHDDPAGSLQFNRFALSGHRLESTRHFTLQLTSADWPEPIDERLQLLEPGDGAVSSWCIGAHGQVLEQIDARGNRQRFTQTVDGRLHAIRLQLKDEPVEQVLVSDIHYNADGQVERETAGNGVRTSLQYRPQDGRLMNRHARKTGGAILQDLIYAYDRMGNVVSIRDQAMPIRYFANQRIDPLSEFVYDSLYRLIVATGWGTGAASQGASTPGRTDPAAVSNYQQTYHYDTGGNLTKLNHLGGQAQGRELQVARYSNRGLPYLNGVPPSEAQIAAAYDIRGNLLALDQGHNVQWNLRNQLQSVTPVERRGGLDDREVYVYDASGQRVRKIRSLQTNARTVINEVRYLPGLELRTDSAGEVMQVISAQTGLNSVNVLHPQDRPSSDSDDQYRYHFCDHLGSASLELAEDGRIISQETFYPFGETAWNRESEVSYRTIRYSGKERDATGLYYYGYRYYIPWLQRWMNPDPKGYIDGSNLYTMALNNPVTYIDSDGAVTRKQLANGLWEPVIATASDRQIPALAFKDKGEPNRFVPAMGNPTNIGKALQAPEFGKVVVDTKYLDPTPGRYSKAVVNGLSNTAGGAEFIFTMDKLVYSGASSGAFNALRIVDIVAGEMPDKANAVAGYWAPQGGYVDIPVNPSGVQPDHVFTPAFSGCSLTVEQLNKNVLRVRHVEGGKEDAQFNNLPRSERGLGLGAAMEYPDYGFAVNDSGQMQEFKNAFAFMKFDRKLQAWNIHYQTVEGTASITRYQPGKRGLFTRTNASVSAHAFTKIRQSMSKRVAIAR</sequence>
<dbReference type="Proteomes" id="UP000377224">
    <property type="component" value="Unassembled WGS sequence"/>
</dbReference>
<dbReference type="PANTHER" id="PTHR32305:SF15">
    <property type="entry name" value="PROTEIN RHSA-RELATED"/>
    <property type="match status" value="1"/>
</dbReference>
<dbReference type="NCBIfam" id="TIGR03696">
    <property type="entry name" value="Rhs_assc_core"/>
    <property type="match status" value="1"/>
</dbReference>
<dbReference type="RefSeq" id="WP_150646916.1">
    <property type="nucleotide sequence ID" value="NZ_CABVIN010000001.1"/>
</dbReference>